<evidence type="ECO:0000256" key="5">
    <source>
        <dbReference type="ARBA" id="ARBA00022729"/>
    </source>
</evidence>
<evidence type="ECO:0000256" key="7">
    <source>
        <dbReference type="ARBA" id="ARBA00049629"/>
    </source>
</evidence>
<comment type="function">
    <text evidence="7">Part of a binding-protein-dependent transport system for a sugar.</text>
</comment>
<protein>
    <recommendedName>
        <fullName evidence="8">Probable sugar-binding periplasmic protein</fullName>
    </recommendedName>
</protein>
<evidence type="ECO:0000313" key="11">
    <source>
        <dbReference type="Proteomes" id="UP000198588"/>
    </source>
</evidence>
<proteinExistence type="inferred from homology"/>
<dbReference type="PANTHER" id="PTHR43649">
    <property type="entry name" value="ARABINOSE-BINDING PROTEIN-RELATED"/>
    <property type="match status" value="1"/>
</dbReference>
<evidence type="ECO:0000256" key="8">
    <source>
        <dbReference type="ARBA" id="ARBA00049753"/>
    </source>
</evidence>
<organism evidence="10 11">
    <name type="scientific">Mesorhizobium qingshengii</name>
    <dbReference type="NCBI Taxonomy" id="1165689"/>
    <lineage>
        <taxon>Bacteria</taxon>
        <taxon>Pseudomonadati</taxon>
        <taxon>Pseudomonadota</taxon>
        <taxon>Alphaproteobacteria</taxon>
        <taxon>Hyphomicrobiales</taxon>
        <taxon>Phyllobacteriaceae</taxon>
        <taxon>Mesorhizobium</taxon>
    </lineage>
</organism>
<keyword evidence="6" id="KW-0574">Periplasm</keyword>
<evidence type="ECO:0000313" key="10">
    <source>
        <dbReference type="EMBL" id="SDA91651.1"/>
    </source>
</evidence>
<keyword evidence="3" id="KW-0813">Transport</keyword>
<dbReference type="InterPro" id="IPR006059">
    <property type="entry name" value="SBP"/>
</dbReference>
<feature type="signal peptide" evidence="9">
    <location>
        <begin position="1"/>
        <end position="24"/>
    </location>
</feature>
<evidence type="ECO:0000256" key="3">
    <source>
        <dbReference type="ARBA" id="ARBA00022448"/>
    </source>
</evidence>
<evidence type="ECO:0000256" key="1">
    <source>
        <dbReference type="ARBA" id="ARBA00004418"/>
    </source>
</evidence>
<dbReference type="PANTHER" id="PTHR43649:SF28">
    <property type="entry name" value="BINDING PROTEIN COMPONENT OF ABC SUGAR TRANSPORTER-RELATED"/>
    <property type="match status" value="1"/>
</dbReference>
<keyword evidence="5 9" id="KW-0732">Signal</keyword>
<evidence type="ECO:0000256" key="6">
    <source>
        <dbReference type="ARBA" id="ARBA00022764"/>
    </source>
</evidence>
<keyword evidence="4" id="KW-0762">Sugar transport</keyword>
<evidence type="ECO:0000256" key="2">
    <source>
        <dbReference type="ARBA" id="ARBA00008520"/>
    </source>
</evidence>
<dbReference type="STRING" id="1165689.SAMN02927914_04558"/>
<dbReference type="Gene3D" id="3.40.190.10">
    <property type="entry name" value="Periplasmic binding protein-like II"/>
    <property type="match status" value="2"/>
</dbReference>
<reference evidence="10 11" key="1">
    <citation type="submission" date="2016-10" db="EMBL/GenBank/DDBJ databases">
        <authorList>
            <person name="de Groot N.N."/>
        </authorList>
    </citation>
    <scope>NUCLEOTIDE SEQUENCE [LARGE SCALE GENOMIC DNA]</scope>
    <source>
        <strain evidence="10 11">CGMCC 1.12097</strain>
    </source>
</reference>
<dbReference type="InterPro" id="IPR050490">
    <property type="entry name" value="Bact_solute-bd_prot1"/>
</dbReference>
<dbReference type="Proteomes" id="UP000198588">
    <property type="component" value="Unassembled WGS sequence"/>
</dbReference>
<name>A0A1G5Z9Y9_9HYPH</name>
<dbReference type="GO" id="GO:0042597">
    <property type="term" value="C:periplasmic space"/>
    <property type="evidence" value="ECO:0007669"/>
    <property type="project" value="UniProtKB-SubCell"/>
</dbReference>
<feature type="chain" id="PRO_5011614360" description="Probable sugar-binding periplasmic protein" evidence="9">
    <location>
        <begin position="25"/>
        <end position="411"/>
    </location>
</feature>
<dbReference type="Pfam" id="PF01547">
    <property type="entry name" value="SBP_bac_1"/>
    <property type="match status" value="1"/>
</dbReference>
<dbReference type="EMBL" id="FMXM01000015">
    <property type="protein sequence ID" value="SDA91651.1"/>
    <property type="molecule type" value="Genomic_DNA"/>
</dbReference>
<dbReference type="AlphaFoldDB" id="A0A1G5Z9Y9"/>
<gene>
    <name evidence="10" type="ORF">SAMN02927914_04558</name>
</gene>
<evidence type="ECO:0000256" key="9">
    <source>
        <dbReference type="SAM" id="SignalP"/>
    </source>
</evidence>
<comment type="similarity">
    <text evidence="2">Belongs to the bacterial solute-binding protein 1 family.</text>
</comment>
<evidence type="ECO:0000256" key="4">
    <source>
        <dbReference type="ARBA" id="ARBA00022597"/>
    </source>
</evidence>
<dbReference type="SUPFAM" id="SSF53850">
    <property type="entry name" value="Periplasmic binding protein-like II"/>
    <property type="match status" value="1"/>
</dbReference>
<accession>A0A1G5Z9Y9</accession>
<comment type="subcellular location">
    <subcellularLocation>
        <location evidence="1">Periplasm</location>
    </subcellularLocation>
</comment>
<sequence length="411" mass="44095">MNFRRLSSTMVLLGVLAAGSSAFAQTVDVQQYWTSASESKAMNTIADAYKAKGGKWIDSPSADFDSTLAAATSRIAGGQPASAVLMTPSAAMRDLAKSGQLRNFDDMAAADGWQKVMPPLVWDKLNVDGHLVGLPVGIHADNWIWYSRPLFEELKIDEPKSLDEMFAAADKLKAAGHTAFAVGGEPWQEVTILTNFILALGGPEYWNELFVKRDPEAMKSPIIPRAFELYRKVSTYADPASAGRSWNDTTNMVVTGKAGMQFMGDWARGEFLAANQVAGKDFGCFLVPTDKPAYAIIVDIFAFPLNSDEDRIKGQTMLAETVMDPAIEAKIAAVKGSVPSRSDVDTSTLDVCAAKGVKALATPGVAVSGTYDALPGDLNGQMTDLATQFWTDPSMASDAAVERLTAILLSK</sequence>